<accession>A0A397VF54</accession>
<proteinExistence type="predicted"/>
<keyword evidence="2" id="KW-1185">Reference proteome</keyword>
<dbReference type="OrthoDB" id="10538934at2759"/>
<dbReference type="AlphaFoldDB" id="A0A397VF54"/>
<reference evidence="1 2" key="1">
    <citation type="submission" date="2018-06" db="EMBL/GenBank/DDBJ databases">
        <title>Comparative genomics reveals the genomic features of Rhizophagus irregularis, R. cerebriforme, R. diaphanum and Gigaspora rosea, and their symbiotic lifestyle signature.</title>
        <authorList>
            <person name="Morin E."/>
            <person name="San Clemente H."/>
            <person name="Chen E.C.H."/>
            <person name="De La Providencia I."/>
            <person name="Hainaut M."/>
            <person name="Kuo A."/>
            <person name="Kohler A."/>
            <person name="Murat C."/>
            <person name="Tang N."/>
            <person name="Roy S."/>
            <person name="Loubradou J."/>
            <person name="Henrissat B."/>
            <person name="Grigoriev I.V."/>
            <person name="Corradi N."/>
            <person name="Roux C."/>
            <person name="Martin F.M."/>
        </authorList>
    </citation>
    <scope>NUCLEOTIDE SEQUENCE [LARGE SCALE GENOMIC DNA]</scope>
    <source>
        <strain evidence="1 2">DAOM 194757</strain>
    </source>
</reference>
<dbReference type="EMBL" id="QKWP01000379">
    <property type="protein sequence ID" value="RIB21110.1"/>
    <property type="molecule type" value="Genomic_DNA"/>
</dbReference>
<sequence length="101" mass="11670">MERKTTYRIQNLDRMNSVSPNMISIISDYLNGITATNIGEHNPLCKHDYGFVYINCVLCLVQIVHNLITIFGRALELYRFFNESSTKNLLQIIVNSEVEED</sequence>
<comment type="caution">
    <text evidence="1">The sequence shown here is derived from an EMBL/GenBank/DDBJ whole genome shotgun (WGS) entry which is preliminary data.</text>
</comment>
<protein>
    <submittedName>
        <fullName evidence="1">Uncharacterized protein</fullName>
    </submittedName>
</protein>
<gene>
    <name evidence="1" type="ORF">C2G38_2177527</name>
</gene>
<evidence type="ECO:0000313" key="2">
    <source>
        <dbReference type="Proteomes" id="UP000266673"/>
    </source>
</evidence>
<name>A0A397VF54_9GLOM</name>
<organism evidence="1 2">
    <name type="scientific">Gigaspora rosea</name>
    <dbReference type="NCBI Taxonomy" id="44941"/>
    <lineage>
        <taxon>Eukaryota</taxon>
        <taxon>Fungi</taxon>
        <taxon>Fungi incertae sedis</taxon>
        <taxon>Mucoromycota</taxon>
        <taxon>Glomeromycotina</taxon>
        <taxon>Glomeromycetes</taxon>
        <taxon>Diversisporales</taxon>
        <taxon>Gigasporaceae</taxon>
        <taxon>Gigaspora</taxon>
    </lineage>
</organism>
<dbReference type="Proteomes" id="UP000266673">
    <property type="component" value="Unassembled WGS sequence"/>
</dbReference>
<evidence type="ECO:0000313" key="1">
    <source>
        <dbReference type="EMBL" id="RIB21110.1"/>
    </source>
</evidence>